<name>A0A1V9FNH6_9BACT</name>
<organism evidence="2 3">
    <name type="scientific">Niastella vici</name>
    <dbReference type="NCBI Taxonomy" id="1703345"/>
    <lineage>
        <taxon>Bacteria</taxon>
        <taxon>Pseudomonadati</taxon>
        <taxon>Bacteroidota</taxon>
        <taxon>Chitinophagia</taxon>
        <taxon>Chitinophagales</taxon>
        <taxon>Chitinophagaceae</taxon>
        <taxon>Niastella</taxon>
    </lineage>
</organism>
<comment type="caution">
    <text evidence="2">The sequence shown here is derived from an EMBL/GenBank/DDBJ whole genome shotgun (WGS) entry which is preliminary data.</text>
</comment>
<evidence type="ECO:0000256" key="1">
    <source>
        <dbReference type="SAM" id="Phobius"/>
    </source>
</evidence>
<gene>
    <name evidence="2" type="ORF">A3860_35860</name>
</gene>
<accession>A0A1V9FNH6</accession>
<keyword evidence="1" id="KW-0812">Transmembrane</keyword>
<keyword evidence="3" id="KW-1185">Reference proteome</keyword>
<protein>
    <recommendedName>
        <fullName evidence="4">MacB-like periplasmic core domain-containing protein</fullName>
    </recommendedName>
</protein>
<evidence type="ECO:0000313" key="3">
    <source>
        <dbReference type="Proteomes" id="UP000192796"/>
    </source>
</evidence>
<keyword evidence="1" id="KW-1133">Transmembrane helix</keyword>
<proteinExistence type="predicted"/>
<feature type="transmembrane region" description="Helical" evidence="1">
    <location>
        <begin position="20"/>
        <end position="42"/>
    </location>
</feature>
<evidence type="ECO:0000313" key="2">
    <source>
        <dbReference type="EMBL" id="OQP59890.1"/>
    </source>
</evidence>
<sequence>MFKNYFTTAWRHLIKHKVFSFINIFGLALSLTAVWLIALFVADEVSFDRYHKTLLNIITLIRTLPHNTGVNKNRDKYCWRLPSSLLLLPVWACLD</sequence>
<reference evidence="2 3" key="1">
    <citation type="submission" date="2016-03" db="EMBL/GenBank/DDBJ databases">
        <title>Niastella vici sp. nov., isolated from farmland soil.</title>
        <authorList>
            <person name="Chen L."/>
            <person name="Wang D."/>
            <person name="Yang S."/>
            <person name="Wang G."/>
        </authorList>
    </citation>
    <scope>NUCLEOTIDE SEQUENCE [LARGE SCALE GENOMIC DNA]</scope>
    <source>
        <strain evidence="2 3">DJ57</strain>
    </source>
</reference>
<dbReference type="AlphaFoldDB" id="A0A1V9FNH6"/>
<dbReference type="STRING" id="1703345.A3860_35860"/>
<keyword evidence="1" id="KW-0472">Membrane</keyword>
<evidence type="ECO:0008006" key="4">
    <source>
        <dbReference type="Google" id="ProtNLM"/>
    </source>
</evidence>
<dbReference type="EMBL" id="LVYD01000072">
    <property type="protein sequence ID" value="OQP59890.1"/>
    <property type="molecule type" value="Genomic_DNA"/>
</dbReference>
<dbReference type="Proteomes" id="UP000192796">
    <property type="component" value="Unassembled WGS sequence"/>
</dbReference>